<dbReference type="EMBL" id="NVCO01000140">
    <property type="protein sequence ID" value="PFT34424.1"/>
    <property type="molecule type" value="Genomic_DNA"/>
</dbReference>
<accession>A0A9X7AGK3</accession>
<name>A0A9X7AGK3_BACTU</name>
<comment type="caution">
    <text evidence="1">The sequence shown here is derived from an EMBL/GenBank/DDBJ whole genome shotgun (WGS) entry which is preliminary data.</text>
</comment>
<evidence type="ECO:0000313" key="2">
    <source>
        <dbReference type="Proteomes" id="UP000226106"/>
    </source>
</evidence>
<protein>
    <submittedName>
        <fullName evidence="1">Uncharacterized protein</fullName>
    </submittedName>
</protein>
<dbReference type="AlphaFoldDB" id="A0A9X7AGK3"/>
<organism evidence="1 2">
    <name type="scientific">Bacillus thuringiensis</name>
    <dbReference type="NCBI Taxonomy" id="1428"/>
    <lineage>
        <taxon>Bacteria</taxon>
        <taxon>Bacillati</taxon>
        <taxon>Bacillota</taxon>
        <taxon>Bacilli</taxon>
        <taxon>Bacillales</taxon>
        <taxon>Bacillaceae</taxon>
        <taxon>Bacillus</taxon>
        <taxon>Bacillus cereus group</taxon>
    </lineage>
</organism>
<dbReference type="Proteomes" id="UP000226106">
    <property type="component" value="Unassembled WGS sequence"/>
</dbReference>
<evidence type="ECO:0000313" key="1">
    <source>
        <dbReference type="EMBL" id="PFT34424.1"/>
    </source>
</evidence>
<gene>
    <name evidence="1" type="ORF">COK72_31590</name>
</gene>
<proteinExistence type="predicted"/>
<reference evidence="1 2" key="1">
    <citation type="submission" date="2017-09" db="EMBL/GenBank/DDBJ databases">
        <title>Large-scale bioinformatics analysis of Bacillus genomes uncovers conserved roles of natural products in bacterial physiology.</title>
        <authorList>
            <consortium name="Agbiome Team Llc"/>
            <person name="Bleich R.M."/>
            <person name="Grubbs K.J."/>
            <person name="Santa Maria K.C."/>
            <person name="Allen S.E."/>
            <person name="Farag S."/>
            <person name="Shank E.A."/>
            <person name="Bowers A."/>
        </authorList>
    </citation>
    <scope>NUCLEOTIDE SEQUENCE [LARGE SCALE GENOMIC DNA]</scope>
    <source>
        <strain evidence="1 2">AFS065400</strain>
    </source>
</reference>
<sequence length="86" mass="9673">MLPQTVGLEGIESIPLITIKDVPSNNIICSIDSTIKHELSHTYSVPDDHKGVRNSVMSSKVGVTEWSSTEMEIIHKNRDRYKNHTL</sequence>